<evidence type="ECO:0000313" key="2">
    <source>
        <dbReference type="EMBL" id="KAJ8494778.1"/>
    </source>
</evidence>
<dbReference type="Pfam" id="PF13460">
    <property type="entry name" value="NAD_binding_10"/>
    <property type="match status" value="1"/>
</dbReference>
<sequence length="345" mass="37464">MSSTTKTSIFITGATGYISGSVLERLLAHPKAADFEITSLVRSPEKAKVIREKFGVNTIVGAHAEHDKLTQLAESADVVISVTDSDDISAIKAIMQGMKSRFDKTGIKPTLIHTSGTGFLTDDARGMYASDKVYHDSRPEEIESLPDTAFHRNVDLAIIDADNQGYLRALIVSPPLIFGMASGPLFEDGLSNRHSIQLPLLIKTSLARGQAGMVGEGKSIWNHVHVNDVADFYLVLLDRVLENPDKVPHGREGFYILEVGEHSWYDLGKGVAEAFSDLGLSKSDEPTTFTAEEINKYIGNAMIAHLALGSNARGRGEQARALGWQPKYTTADLFASIKPEVQALA</sequence>
<protein>
    <recommendedName>
        <fullName evidence="1">NAD(P)-binding domain-containing protein</fullName>
    </recommendedName>
</protein>
<dbReference type="InterPro" id="IPR051783">
    <property type="entry name" value="NAD(P)-dependent_oxidoreduct"/>
</dbReference>
<evidence type="ECO:0000259" key="1">
    <source>
        <dbReference type="Pfam" id="PF13460"/>
    </source>
</evidence>
<dbReference type="InterPro" id="IPR036291">
    <property type="entry name" value="NAD(P)-bd_dom_sf"/>
</dbReference>
<name>A0AAD7U2K0_9APHY</name>
<dbReference type="EMBL" id="JAPEVG010000032">
    <property type="protein sequence ID" value="KAJ8494778.1"/>
    <property type="molecule type" value="Genomic_DNA"/>
</dbReference>
<dbReference type="SUPFAM" id="SSF51735">
    <property type="entry name" value="NAD(P)-binding Rossmann-fold domains"/>
    <property type="match status" value="1"/>
</dbReference>
<evidence type="ECO:0000313" key="3">
    <source>
        <dbReference type="Proteomes" id="UP001215151"/>
    </source>
</evidence>
<comment type="caution">
    <text evidence="2">The sequence shown here is derived from an EMBL/GenBank/DDBJ whole genome shotgun (WGS) entry which is preliminary data.</text>
</comment>
<accession>A0AAD7U2K0</accession>
<dbReference type="PANTHER" id="PTHR48079">
    <property type="entry name" value="PROTEIN YEEZ"/>
    <property type="match status" value="1"/>
</dbReference>
<reference evidence="2" key="1">
    <citation type="submission" date="2022-11" db="EMBL/GenBank/DDBJ databases">
        <title>Genome Sequence of Cubamyces cubensis.</title>
        <authorList>
            <person name="Buettner E."/>
        </authorList>
    </citation>
    <scope>NUCLEOTIDE SEQUENCE</scope>
    <source>
        <strain evidence="2">MPL-01</strain>
    </source>
</reference>
<dbReference type="AlphaFoldDB" id="A0AAD7U2K0"/>
<proteinExistence type="predicted"/>
<dbReference type="GO" id="GO:0005737">
    <property type="term" value="C:cytoplasm"/>
    <property type="evidence" value="ECO:0007669"/>
    <property type="project" value="TreeGrafter"/>
</dbReference>
<dbReference type="InterPro" id="IPR016040">
    <property type="entry name" value="NAD(P)-bd_dom"/>
</dbReference>
<dbReference type="GO" id="GO:0004029">
    <property type="term" value="F:aldehyde dehydrogenase (NAD+) activity"/>
    <property type="evidence" value="ECO:0007669"/>
    <property type="project" value="TreeGrafter"/>
</dbReference>
<keyword evidence="3" id="KW-1185">Reference proteome</keyword>
<organism evidence="2 3">
    <name type="scientific">Trametes cubensis</name>
    <dbReference type="NCBI Taxonomy" id="1111947"/>
    <lineage>
        <taxon>Eukaryota</taxon>
        <taxon>Fungi</taxon>
        <taxon>Dikarya</taxon>
        <taxon>Basidiomycota</taxon>
        <taxon>Agaricomycotina</taxon>
        <taxon>Agaricomycetes</taxon>
        <taxon>Polyporales</taxon>
        <taxon>Polyporaceae</taxon>
        <taxon>Trametes</taxon>
    </lineage>
</organism>
<dbReference type="Proteomes" id="UP001215151">
    <property type="component" value="Unassembled WGS sequence"/>
</dbReference>
<feature type="domain" description="NAD(P)-binding" evidence="1">
    <location>
        <begin position="13"/>
        <end position="100"/>
    </location>
</feature>
<dbReference type="PANTHER" id="PTHR48079:SF6">
    <property type="entry name" value="NAD(P)-BINDING DOMAIN-CONTAINING PROTEIN-RELATED"/>
    <property type="match status" value="1"/>
</dbReference>
<dbReference type="Gene3D" id="3.40.50.720">
    <property type="entry name" value="NAD(P)-binding Rossmann-like Domain"/>
    <property type="match status" value="1"/>
</dbReference>
<gene>
    <name evidence="2" type="ORF">ONZ51_g2122</name>
</gene>